<name>A0A0L8IH13_OCTBM</name>
<reference evidence="1" key="1">
    <citation type="submission" date="2015-07" db="EMBL/GenBank/DDBJ databases">
        <title>MeaNS - Measles Nucleotide Surveillance Program.</title>
        <authorList>
            <person name="Tran T."/>
            <person name="Druce J."/>
        </authorList>
    </citation>
    <scope>NUCLEOTIDE SEQUENCE</scope>
    <source>
        <strain evidence="1">UCB-OBI-ISO-001</strain>
        <tissue evidence="1">Gonad</tissue>
    </source>
</reference>
<proteinExistence type="predicted"/>
<accession>A0A0L8IH13</accession>
<dbReference type="AlphaFoldDB" id="A0A0L8IH13"/>
<evidence type="ECO:0000313" key="1">
    <source>
        <dbReference type="EMBL" id="KOG00777.1"/>
    </source>
</evidence>
<gene>
    <name evidence="1" type="ORF">OCBIM_22034921mg</name>
</gene>
<sequence>MKRYNDNCNNKFLCRKKEVLSLRMMLKTGITKVCIISLRDQQPNVFIDMYGFKIVSSFLVVCHFV</sequence>
<organism evidence="1">
    <name type="scientific">Octopus bimaculoides</name>
    <name type="common">California two-spotted octopus</name>
    <dbReference type="NCBI Taxonomy" id="37653"/>
    <lineage>
        <taxon>Eukaryota</taxon>
        <taxon>Metazoa</taxon>
        <taxon>Spiralia</taxon>
        <taxon>Lophotrochozoa</taxon>
        <taxon>Mollusca</taxon>
        <taxon>Cephalopoda</taxon>
        <taxon>Coleoidea</taxon>
        <taxon>Octopodiformes</taxon>
        <taxon>Octopoda</taxon>
        <taxon>Incirrata</taxon>
        <taxon>Octopodidae</taxon>
        <taxon>Octopus</taxon>
    </lineage>
</organism>
<dbReference type="EMBL" id="KQ415742">
    <property type="protein sequence ID" value="KOG00777.1"/>
    <property type="molecule type" value="Genomic_DNA"/>
</dbReference>
<protein>
    <submittedName>
        <fullName evidence="1">Uncharacterized protein</fullName>
    </submittedName>
</protein>